<keyword evidence="3" id="KW-1185">Reference proteome</keyword>
<comment type="caution">
    <text evidence="2">The sequence shown here is derived from an EMBL/GenBank/DDBJ whole genome shotgun (WGS) entry which is preliminary data.</text>
</comment>
<dbReference type="EMBL" id="JBHSTP010000003">
    <property type="protein sequence ID" value="MFC6356783.1"/>
    <property type="molecule type" value="Genomic_DNA"/>
</dbReference>
<evidence type="ECO:0000256" key="1">
    <source>
        <dbReference type="SAM" id="Phobius"/>
    </source>
</evidence>
<dbReference type="Proteomes" id="UP001596306">
    <property type="component" value="Unassembled WGS sequence"/>
</dbReference>
<protein>
    <submittedName>
        <fullName evidence="2">Uncharacterized protein</fullName>
    </submittedName>
</protein>
<feature type="transmembrane region" description="Helical" evidence="1">
    <location>
        <begin position="55"/>
        <end position="73"/>
    </location>
</feature>
<keyword evidence="1" id="KW-0812">Transmembrane</keyword>
<keyword evidence="1" id="KW-0472">Membrane</keyword>
<feature type="transmembrane region" description="Helical" evidence="1">
    <location>
        <begin position="80"/>
        <end position="100"/>
    </location>
</feature>
<dbReference type="RefSeq" id="WP_386731771.1">
    <property type="nucleotide sequence ID" value="NZ_JBHSTP010000003.1"/>
</dbReference>
<feature type="transmembrane region" description="Helical" evidence="1">
    <location>
        <begin position="21"/>
        <end position="43"/>
    </location>
</feature>
<evidence type="ECO:0000313" key="3">
    <source>
        <dbReference type="Proteomes" id="UP001596306"/>
    </source>
</evidence>
<gene>
    <name evidence="2" type="ORF">ACFQB0_11775</name>
</gene>
<feature type="transmembrane region" description="Helical" evidence="1">
    <location>
        <begin position="120"/>
        <end position="138"/>
    </location>
</feature>
<accession>A0ABW1VIZ6</accession>
<evidence type="ECO:0000313" key="2">
    <source>
        <dbReference type="EMBL" id="MFC6356783.1"/>
    </source>
</evidence>
<sequence length="143" mass="14465">MMVVSDSPAELGRARLSGSKIAVSLVLGVLTGVVVYYVIAVVATAQVPGNFTVNPLTLALIALVGALVVAIAWRWPVVGLTAGVVIVLVVAAVVAARIGWSASGSDWLNPFNAVAFGAASGYPVLVGAVMASVSALRLRSRPA</sequence>
<proteinExistence type="predicted"/>
<reference evidence="3" key="1">
    <citation type="journal article" date="2019" name="Int. J. Syst. Evol. Microbiol.">
        <title>The Global Catalogue of Microorganisms (GCM) 10K type strain sequencing project: providing services to taxonomists for standard genome sequencing and annotation.</title>
        <authorList>
            <consortium name="The Broad Institute Genomics Platform"/>
            <consortium name="The Broad Institute Genome Sequencing Center for Infectious Disease"/>
            <person name="Wu L."/>
            <person name="Ma J."/>
        </authorList>
    </citation>
    <scope>NUCLEOTIDE SEQUENCE [LARGE SCALE GENOMIC DNA]</scope>
    <source>
        <strain evidence="3">CCUG 43304</strain>
    </source>
</reference>
<keyword evidence="1" id="KW-1133">Transmembrane helix</keyword>
<name>A0ABW1VIZ6_9MICO</name>
<organism evidence="2 3">
    <name type="scientific">Luethyella okanaganae</name>
    <dbReference type="NCBI Taxonomy" id="69372"/>
    <lineage>
        <taxon>Bacteria</taxon>
        <taxon>Bacillati</taxon>
        <taxon>Actinomycetota</taxon>
        <taxon>Actinomycetes</taxon>
        <taxon>Micrococcales</taxon>
        <taxon>Microbacteriaceae</taxon>
        <taxon>Luethyella</taxon>
    </lineage>
</organism>